<dbReference type="EMBL" id="JAHUTI010031651">
    <property type="protein sequence ID" value="MED6242758.1"/>
    <property type="molecule type" value="Genomic_DNA"/>
</dbReference>
<evidence type="ECO:0000256" key="2">
    <source>
        <dbReference type="ARBA" id="ARBA00007236"/>
    </source>
</evidence>
<dbReference type="InterPro" id="IPR029034">
    <property type="entry name" value="Cystine-knot_cytokine"/>
</dbReference>
<evidence type="ECO:0000313" key="8">
    <source>
        <dbReference type="Proteomes" id="UP001345963"/>
    </source>
</evidence>
<comment type="similarity">
    <text evidence="2">Belongs to the IL-17 family.</text>
</comment>
<feature type="signal peptide" evidence="6">
    <location>
        <begin position="1"/>
        <end position="19"/>
    </location>
</feature>
<proteinExistence type="inferred from homology"/>
<dbReference type="PRINTS" id="PR01932">
    <property type="entry name" value="INTRLEUKIN17"/>
</dbReference>
<feature type="chain" id="PRO_5047299086" evidence="6">
    <location>
        <begin position="20"/>
        <end position="162"/>
    </location>
</feature>
<evidence type="ECO:0000256" key="5">
    <source>
        <dbReference type="ARBA" id="ARBA00022729"/>
    </source>
</evidence>
<evidence type="ECO:0000256" key="6">
    <source>
        <dbReference type="SAM" id="SignalP"/>
    </source>
</evidence>
<dbReference type="Gene3D" id="2.10.90.10">
    <property type="entry name" value="Cystine-knot cytokines"/>
    <property type="match status" value="1"/>
</dbReference>
<dbReference type="InterPro" id="IPR010345">
    <property type="entry name" value="IL-17_fam"/>
</dbReference>
<sequence length="162" mass="18221">MLLVTRVFLLLSFASVLPAASKKRVVSVQLGKELRPRRQTVKLTLDPSVNSYLSYRSASNIGNLSLSPWTYIDSFNPFRLPEKILQANCSTSGCLNLQDGGEDATLEAKPIKYQVLVLYRTRKERKNKKPVKKAKKKYVFMLGTEEITVGCTCVRPSVIPQQ</sequence>
<gene>
    <name evidence="7" type="ORF">ATANTOWER_009371</name>
</gene>
<name>A0ABU7AZ74_9TELE</name>
<dbReference type="Proteomes" id="UP001345963">
    <property type="component" value="Unassembled WGS sequence"/>
</dbReference>
<evidence type="ECO:0000256" key="4">
    <source>
        <dbReference type="ARBA" id="ARBA00022525"/>
    </source>
</evidence>
<keyword evidence="4" id="KW-0964">Secreted</keyword>
<evidence type="ECO:0000313" key="7">
    <source>
        <dbReference type="EMBL" id="MED6242758.1"/>
    </source>
</evidence>
<evidence type="ECO:0000256" key="1">
    <source>
        <dbReference type="ARBA" id="ARBA00004613"/>
    </source>
</evidence>
<dbReference type="SUPFAM" id="SSF57501">
    <property type="entry name" value="Cystine-knot cytokines"/>
    <property type="match status" value="1"/>
</dbReference>
<accession>A0ABU7AZ74</accession>
<evidence type="ECO:0000256" key="3">
    <source>
        <dbReference type="ARBA" id="ARBA00022514"/>
    </source>
</evidence>
<protein>
    <submittedName>
        <fullName evidence="7">Uncharacterized protein</fullName>
    </submittedName>
</protein>
<comment type="subcellular location">
    <subcellularLocation>
        <location evidence="1">Secreted</location>
    </subcellularLocation>
</comment>
<reference evidence="7 8" key="1">
    <citation type="submission" date="2021-07" db="EMBL/GenBank/DDBJ databases">
        <authorList>
            <person name="Palmer J.M."/>
        </authorList>
    </citation>
    <scope>NUCLEOTIDE SEQUENCE [LARGE SCALE GENOMIC DNA]</scope>
    <source>
        <strain evidence="7 8">AT_MEX2019</strain>
        <tissue evidence="7">Muscle</tissue>
    </source>
</reference>
<organism evidence="7 8">
    <name type="scientific">Ataeniobius toweri</name>
    <dbReference type="NCBI Taxonomy" id="208326"/>
    <lineage>
        <taxon>Eukaryota</taxon>
        <taxon>Metazoa</taxon>
        <taxon>Chordata</taxon>
        <taxon>Craniata</taxon>
        <taxon>Vertebrata</taxon>
        <taxon>Euteleostomi</taxon>
        <taxon>Actinopterygii</taxon>
        <taxon>Neopterygii</taxon>
        <taxon>Teleostei</taxon>
        <taxon>Neoteleostei</taxon>
        <taxon>Acanthomorphata</taxon>
        <taxon>Ovalentaria</taxon>
        <taxon>Atherinomorphae</taxon>
        <taxon>Cyprinodontiformes</taxon>
        <taxon>Goodeidae</taxon>
        <taxon>Ataeniobius</taxon>
    </lineage>
</organism>
<keyword evidence="3" id="KW-0202">Cytokine</keyword>
<dbReference type="InterPro" id="IPR020440">
    <property type="entry name" value="IL-17_chr"/>
</dbReference>
<keyword evidence="5 6" id="KW-0732">Signal</keyword>
<keyword evidence="8" id="KW-1185">Reference proteome</keyword>
<dbReference type="Pfam" id="PF06083">
    <property type="entry name" value="IL17"/>
    <property type="match status" value="1"/>
</dbReference>
<comment type="caution">
    <text evidence="7">The sequence shown here is derived from an EMBL/GenBank/DDBJ whole genome shotgun (WGS) entry which is preliminary data.</text>
</comment>